<keyword evidence="4" id="KW-1185">Reference proteome</keyword>
<dbReference type="GO" id="GO:0046914">
    <property type="term" value="F:transition metal ion binding"/>
    <property type="evidence" value="ECO:0007669"/>
    <property type="project" value="InterPro"/>
</dbReference>
<evidence type="ECO:0000313" key="4">
    <source>
        <dbReference type="Proteomes" id="UP000007881"/>
    </source>
</evidence>
<dbReference type="RefSeq" id="WP_014438463.1">
    <property type="nucleotide sequence ID" value="NC_017080.1"/>
</dbReference>
<dbReference type="EMBL" id="AP012338">
    <property type="protein sequence ID" value="BAM05259.1"/>
    <property type="molecule type" value="Genomic_DNA"/>
</dbReference>
<accession>I0IJ21</accession>
<feature type="region of interest" description="Disordered" evidence="1">
    <location>
        <begin position="98"/>
        <end position="126"/>
    </location>
</feature>
<reference evidence="3 4" key="1">
    <citation type="submission" date="2012-02" db="EMBL/GenBank/DDBJ databases">
        <title>Complete genome sequence of Phycisphaera mikurensis NBRC 102666.</title>
        <authorList>
            <person name="Ankai A."/>
            <person name="Hosoyama A."/>
            <person name="Terui Y."/>
            <person name="Sekine M."/>
            <person name="Fukai R."/>
            <person name="Kato Y."/>
            <person name="Nakamura S."/>
            <person name="Yamada-Narita S."/>
            <person name="Kawakoshi A."/>
            <person name="Fukunaga Y."/>
            <person name="Yamazaki S."/>
            <person name="Fujita N."/>
        </authorList>
    </citation>
    <scope>NUCLEOTIDE SEQUENCE [LARGE SCALE GENOMIC DNA]</scope>
    <source>
        <strain evidence="4">NBRC 102666 / KCTC 22515 / FYK2301M01</strain>
    </source>
</reference>
<sequence length="126" mass="12940">MPDAPASPPTPAQAGCLSPGSVRVVDLARGQVAVIDAVDDDAGLEPGRAGVTDTLKRLGLCVGRKVQVDKIGDPLILKVLGSRVGVARRLAERLHAQPCTRSEAEPRAADGTRLTPLTLSSGGSRA</sequence>
<dbReference type="InterPro" id="IPR007167">
    <property type="entry name" value="Fe-transptr_FeoA-like"/>
</dbReference>
<dbReference type="HOGENOM" id="CLU_1979479_0_0_0"/>
<dbReference type="Gene3D" id="2.30.30.90">
    <property type="match status" value="1"/>
</dbReference>
<dbReference type="AlphaFoldDB" id="I0IJ21"/>
<proteinExistence type="predicted"/>
<evidence type="ECO:0000259" key="2">
    <source>
        <dbReference type="Pfam" id="PF04023"/>
    </source>
</evidence>
<protein>
    <submittedName>
        <fullName evidence="3">FeoA family protein</fullName>
    </submittedName>
</protein>
<feature type="domain" description="Ferrous iron transporter FeoA-like" evidence="2">
    <location>
        <begin position="25"/>
        <end position="95"/>
    </location>
</feature>
<evidence type="ECO:0000256" key="1">
    <source>
        <dbReference type="SAM" id="MobiDB-lite"/>
    </source>
</evidence>
<evidence type="ECO:0000313" key="3">
    <source>
        <dbReference type="EMBL" id="BAM05259.1"/>
    </source>
</evidence>
<gene>
    <name evidence="3" type="ordered locus">PSMK_31000</name>
</gene>
<organism evidence="3 4">
    <name type="scientific">Phycisphaera mikurensis (strain NBRC 102666 / KCTC 22515 / FYK2301M01)</name>
    <dbReference type="NCBI Taxonomy" id="1142394"/>
    <lineage>
        <taxon>Bacteria</taxon>
        <taxon>Pseudomonadati</taxon>
        <taxon>Planctomycetota</taxon>
        <taxon>Phycisphaerae</taxon>
        <taxon>Phycisphaerales</taxon>
        <taxon>Phycisphaeraceae</taxon>
        <taxon>Phycisphaera</taxon>
    </lineage>
</organism>
<dbReference type="STRING" id="1142394.PSMK_31000"/>
<dbReference type="Pfam" id="PF04023">
    <property type="entry name" value="FeoA"/>
    <property type="match status" value="1"/>
</dbReference>
<dbReference type="InterPro" id="IPR038157">
    <property type="entry name" value="FeoA_core_dom"/>
</dbReference>
<dbReference type="KEGG" id="phm:PSMK_31000"/>
<feature type="compositionally biased region" description="Polar residues" evidence="1">
    <location>
        <begin position="115"/>
        <end position="126"/>
    </location>
</feature>
<dbReference type="OrthoDB" id="290217at2"/>
<name>I0IJ21_PHYMF</name>
<dbReference type="Proteomes" id="UP000007881">
    <property type="component" value="Chromosome"/>
</dbReference>